<accession>A0A4Y9LHN2</accession>
<evidence type="ECO:0000313" key="3">
    <source>
        <dbReference type="Proteomes" id="UP000297966"/>
    </source>
</evidence>
<dbReference type="EMBL" id="SPQT01000025">
    <property type="protein sequence ID" value="TFV43120.1"/>
    <property type="molecule type" value="Genomic_DNA"/>
</dbReference>
<reference evidence="2 3" key="1">
    <citation type="submission" date="2019-03" db="EMBL/GenBank/DDBJ databases">
        <title>Bradyrhizobium diversity isolated from nodules of Chamaecrista fasciculata.</title>
        <authorList>
            <person name="Klepa M.S."/>
            <person name="Urquiaga M.O."/>
            <person name="Hungria M."/>
            <person name="Delamuta J.R."/>
        </authorList>
    </citation>
    <scope>NUCLEOTIDE SEQUENCE [LARGE SCALE GENOMIC DNA]</scope>
    <source>
        <strain evidence="2 3">CNPSo 3448</strain>
    </source>
</reference>
<sequence>MTTSIALVINTYQQAHFLPASIESGLAQTVPFDEIIVVDDGSTDDPASVVAGYPGVRLVTQQNAGLAAARNTGLKASSSSYIVFLDADDLLMPNAVRAGLVCHTLSPCTGLVYGAHRRVGPQGEPLGGDVYSDIGPDAFRTFLTGNAIGMHATVIYDRKKLCDIGAFDVSLPRCEDYDVYFRMAAKHPIRSHPEVVALYRWHGQNMSADPSVMLKWVLRINDRQRARTAGALLLEDERLLGRRVWVRYYKDEIVSDLRRSWRSRTALRSVARSMRFAKIAVLEVGRWLLHRLGRAYGGRAKSPSLN</sequence>
<feature type="domain" description="Glycosyltransferase 2-like" evidence="1">
    <location>
        <begin position="8"/>
        <end position="97"/>
    </location>
</feature>
<dbReference type="Proteomes" id="UP000297966">
    <property type="component" value="Unassembled WGS sequence"/>
</dbReference>
<gene>
    <name evidence="2" type="ORF">E4K65_33355</name>
</gene>
<protein>
    <submittedName>
        <fullName evidence="2">Glycosyltransferase</fullName>
    </submittedName>
</protein>
<dbReference type="InterPro" id="IPR029044">
    <property type="entry name" value="Nucleotide-diphossugar_trans"/>
</dbReference>
<dbReference type="OrthoDB" id="9794124at2"/>
<evidence type="ECO:0000259" key="1">
    <source>
        <dbReference type="Pfam" id="PF00535"/>
    </source>
</evidence>
<dbReference type="Pfam" id="PF00535">
    <property type="entry name" value="Glycos_transf_2"/>
    <property type="match status" value="1"/>
</dbReference>
<dbReference type="PANTHER" id="PTHR43685:SF2">
    <property type="entry name" value="GLYCOSYLTRANSFERASE 2-LIKE DOMAIN-CONTAINING PROTEIN"/>
    <property type="match status" value="1"/>
</dbReference>
<dbReference type="SUPFAM" id="SSF53448">
    <property type="entry name" value="Nucleotide-diphospho-sugar transferases"/>
    <property type="match status" value="1"/>
</dbReference>
<organism evidence="2 3">
    <name type="scientific">Bradyrhizobium niftali</name>
    <dbReference type="NCBI Taxonomy" id="2560055"/>
    <lineage>
        <taxon>Bacteria</taxon>
        <taxon>Pseudomonadati</taxon>
        <taxon>Pseudomonadota</taxon>
        <taxon>Alphaproteobacteria</taxon>
        <taxon>Hyphomicrobiales</taxon>
        <taxon>Nitrobacteraceae</taxon>
        <taxon>Bradyrhizobium</taxon>
    </lineage>
</organism>
<keyword evidence="3" id="KW-1185">Reference proteome</keyword>
<dbReference type="PANTHER" id="PTHR43685">
    <property type="entry name" value="GLYCOSYLTRANSFERASE"/>
    <property type="match status" value="1"/>
</dbReference>
<comment type="caution">
    <text evidence="2">The sequence shown here is derived from an EMBL/GenBank/DDBJ whole genome shotgun (WGS) entry which is preliminary data.</text>
</comment>
<dbReference type="GO" id="GO:0016740">
    <property type="term" value="F:transferase activity"/>
    <property type="evidence" value="ECO:0007669"/>
    <property type="project" value="UniProtKB-KW"/>
</dbReference>
<keyword evidence="2" id="KW-0808">Transferase</keyword>
<dbReference type="InterPro" id="IPR050834">
    <property type="entry name" value="Glycosyltransf_2"/>
</dbReference>
<dbReference type="RefSeq" id="WP_135177739.1">
    <property type="nucleotide sequence ID" value="NZ_SPQT01000025.1"/>
</dbReference>
<dbReference type="InterPro" id="IPR001173">
    <property type="entry name" value="Glyco_trans_2-like"/>
</dbReference>
<evidence type="ECO:0000313" key="2">
    <source>
        <dbReference type="EMBL" id="TFV43120.1"/>
    </source>
</evidence>
<dbReference type="GO" id="GO:0044010">
    <property type="term" value="P:single-species biofilm formation"/>
    <property type="evidence" value="ECO:0007669"/>
    <property type="project" value="TreeGrafter"/>
</dbReference>
<name>A0A4Y9LHN2_9BRAD</name>
<proteinExistence type="predicted"/>
<dbReference type="Gene3D" id="3.90.550.10">
    <property type="entry name" value="Spore Coat Polysaccharide Biosynthesis Protein SpsA, Chain A"/>
    <property type="match status" value="1"/>
</dbReference>
<dbReference type="AlphaFoldDB" id="A0A4Y9LHN2"/>